<dbReference type="SUPFAM" id="SSF56059">
    <property type="entry name" value="Glutathione synthetase ATP-binding domain-like"/>
    <property type="match status" value="1"/>
</dbReference>
<feature type="compositionally biased region" description="Low complexity" evidence="4">
    <location>
        <begin position="697"/>
        <end position="706"/>
    </location>
</feature>
<name>A0ABR2K7K4_9EUKA</name>
<sequence length="755" mass="85651">MIPRKSKRFNSKSYNSNKNESKKEIIPNHSNVPVNISRTRFPIIEECCSELQFRVVESNSKALIFWCDAGGSFEFISSLSQFQFCNHFPGTWSLARKVDLSRNIGRLAKVLPQIYDFHPKSFIIPSQYSELEMYMKEKQKENSISAKKKTKINNSSSKVNTSTFDNEVKNATIEENQNDDLSKPEQKVTFIIKPDKGSFGRGIILIQDPSEISGYYNTAIAQQYIEPYLIDGLKFDLRIYALVVSIDPLRIYLHKEGLARFCTEKYEKPSEGNLELSFAHLTNYALNKNNPNFQQPKDDNGFDNSCHKRSMNVVLKQIERELKSKREDPNCSIKQKSNSKQNESSSSKESSDAYDFYNDSELIKGIEDIIRLTVISVQPYIASCYKTAIPVDDGKSRCFEILGFDIMIDDEGKPWLLEVNWSPSFADESPFDVSLKKSVIKGALKIVNVPSNFKKCVVARRKAIASRRPSQPLWSMDEELEIAKKTNYKLIYPLSPGDDKYTETEMAFFESKNAYQPLNSNVKSVANSNNISVNESRKIKSYNTFNLSDNSNQKSVRFGNQESPRQSFSQRGDYKYPPICQKPIQAKILPSVARPNPTATPRQQHHVMNIKNSKSISQPLFPVQPYIEDKNDSSLSPVSNLRSEVTPFFPKQYQQGRVKSPRRISILTSKSEPNEIPHIAPPSLSPQTIQQNDAIPSSNSDSSSASNRKDCANIKENGQIASCLTSNPSKLTIPLVSKPSIQQQTILKPRQTIIY</sequence>
<dbReference type="PROSITE" id="PS51221">
    <property type="entry name" value="TTL"/>
    <property type="match status" value="1"/>
</dbReference>
<evidence type="ECO:0000256" key="4">
    <source>
        <dbReference type="SAM" id="MobiDB-lite"/>
    </source>
</evidence>
<gene>
    <name evidence="5" type="ORF">M9Y10_038137</name>
</gene>
<dbReference type="InterPro" id="IPR004344">
    <property type="entry name" value="TTL/TTLL_fam"/>
</dbReference>
<evidence type="ECO:0000313" key="5">
    <source>
        <dbReference type="EMBL" id="KAK8887100.1"/>
    </source>
</evidence>
<organism evidence="5 6">
    <name type="scientific">Tritrichomonas musculus</name>
    <dbReference type="NCBI Taxonomy" id="1915356"/>
    <lineage>
        <taxon>Eukaryota</taxon>
        <taxon>Metamonada</taxon>
        <taxon>Parabasalia</taxon>
        <taxon>Tritrichomonadida</taxon>
        <taxon>Tritrichomonadidae</taxon>
        <taxon>Tritrichomonas</taxon>
    </lineage>
</organism>
<feature type="region of interest" description="Disordered" evidence="4">
    <location>
        <begin position="325"/>
        <end position="352"/>
    </location>
</feature>
<comment type="caution">
    <text evidence="5">The sequence shown here is derived from an EMBL/GenBank/DDBJ whole genome shotgun (WGS) entry which is preliminary data.</text>
</comment>
<dbReference type="EMBL" id="JAPFFF010000006">
    <property type="protein sequence ID" value="KAK8887100.1"/>
    <property type="molecule type" value="Genomic_DNA"/>
</dbReference>
<feature type="compositionally biased region" description="Polar residues" evidence="4">
    <location>
        <begin position="550"/>
        <end position="570"/>
    </location>
</feature>
<evidence type="ECO:0000256" key="3">
    <source>
        <dbReference type="ARBA" id="ARBA00022840"/>
    </source>
</evidence>
<dbReference type="PANTHER" id="PTHR12241:SF147">
    <property type="entry name" value="TUBULIN POLYGLUTAMYLASE TTLL7"/>
    <property type="match status" value="1"/>
</dbReference>
<dbReference type="Proteomes" id="UP001470230">
    <property type="component" value="Unassembled WGS sequence"/>
</dbReference>
<feature type="region of interest" description="Disordered" evidence="4">
    <location>
        <begin position="1"/>
        <end position="22"/>
    </location>
</feature>
<keyword evidence="1" id="KW-0436">Ligase</keyword>
<feature type="region of interest" description="Disordered" evidence="4">
    <location>
        <begin position="550"/>
        <end position="574"/>
    </location>
</feature>
<feature type="compositionally biased region" description="Polar residues" evidence="4">
    <location>
        <begin position="685"/>
        <end position="696"/>
    </location>
</feature>
<dbReference type="Pfam" id="PF03133">
    <property type="entry name" value="TTL"/>
    <property type="match status" value="2"/>
</dbReference>
<accession>A0ABR2K7K4</accession>
<feature type="compositionally biased region" description="Low complexity" evidence="4">
    <location>
        <begin position="334"/>
        <end position="348"/>
    </location>
</feature>
<evidence type="ECO:0000256" key="2">
    <source>
        <dbReference type="ARBA" id="ARBA00022741"/>
    </source>
</evidence>
<keyword evidence="6" id="KW-1185">Reference proteome</keyword>
<dbReference type="Gene3D" id="3.30.470.20">
    <property type="entry name" value="ATP-grasp fold, B domain"/>
    <property type="match status" value="1"/>
</dbReference>
<keyword evidence="2" id="KW-0547">Nucleotide-binding</keyword>
<feature type="compositionally biased region" description="Basic residues" evidence="4">
    <location>
        <begin position="1"/>
        <end position="10"/>
    </location>
</feature>
<proteinExistence type="predicted"/>
<feature type="region of interest" description="Disordered" evidence="4">
    <location>
        <begin position="670"/>
        <end position="709"/>
    </location>
</feature>
<keyword evidence="3" id="KW-0067">ATP-binding</keyword>
<reference evidence="5 6" key="1">
    <citation type="submission" date="2024-04" db="EMBL/GenBank/DDBJ databases">
        <title>Tritrichomonas musculus Genome.</title>
        <authorList>
            <person name="Alves-Ferreira E."/>
            <person name="Grigg M."/>
            <person name="Lorenzi H."/>
            <person name="Galac M."/>
        </authorList>
    </citation>
    <scope>NUCLEOTIDE SEQUENCE [LARGE SCALE GENOMIC DNA]</scope>
    <source>
        <strain evidence="5 6">EAF2021</strain>
    </source>
</reference>
<protein>
    <submittedName>
        <fullName evidence="5">Positive regulation of cilium movement</fullName>
    </submittedName>
</protein>
<evidence type="ECO:0000256" key="1">
    <source>
        <dbReference type="ARBA" id="ARBA00022598"/>
    </source>
</evidence>
<evidence type="ECO:0000313" key="6">
    <source>
        <dbReference type="Proteomes" id="UP001470230"/>
    </source>
</evidence>
<dbReference type="PANTHER" id="PTHR12241">
    <property type="entry name" value="TUBULIN POLYGLUTAMYLASE"/>
    <property type="match status" value="1"/>
</dbReference>